<name>A0A429ZSX5_9ENTE</name>
<dbReference type="InterPro" id="IPR000515">
    <property type="entry name" value="MetI-like"/>
</dbReference>
<dbReference type="PROSITE" id="PS50928">
    <property type="entry name" value="ABC_TM1"/>
    <property type="match status" value="1"/>
</dbReference>
<comment type="similarity">
    <text evidence="2">Belongs to the binding-protein-dependent transport system permease family. HisMQ subfamily.</text>
</comment>
<keyword evidence="5 9" id="KW-0812">Transmembrane</keyword>
<reference evidence="11 12" key="1">
    <citation type="submission" date="2017-05" db="EMBL/GenBank/DDBJ databases">
        <title>Vagococcus spp. assemblies.</title>
        <authorList>
            <person name="Gulvik C.A."/>
        </authorList>
    </citation>
    <scope>NUCLEOTIDE SEQUENCE [LARGE SCALE GENOMIC DNA]</scope>
    <source>
        <strain evidence="11 12">SS1995</strain>
    </source>
</reference>
<dbReference type="GO" id="GO:0043190">
    <property type="term" value="C:ATP-binding cassette (ABC) transporter complex"/>
    <property type="evidence" value="ECO:0007669"/>
    <property type="project" value="InterPro"/>
</dbReference>
<dbReference type="GO" id="GO:0022857">
    <property type="term" value="F:transmembrane transporter activity"/>
    <property type="evidence" value="ECO:0007669"/>
    <property type="project" value="InterPro"/>
</dbReference>
<keyword evidence="6" id="KW-0029">Amino-acid transport</keyword>
<dbReference type="InterPro" id="IPR035906">
    <property type="entry name" value="MetI-like_sf"/>
</dbReference>
<dbReference type="Gene3D" id="1.10.3720.10">
    <property type="entry name" value="MetI-like"/>
    <property type="match status" value="1"/>
</dbReference>
<dbReference type="SMART" id="SM00062">
    <property type="entry name" value="PBPb"/>
    <property type="match status" value="1"/>
</dbReference>
<evidence type="ECO:0000256" key="7">
    <source>
        <dbReference type="ARBA" id="ARBA00022989"/>
    </source>
</evidence>
<accession>A0A429ZSX5</accession>
<feature type="transmembrane region" description="Helical" evidence="9">
    <location>
        <begin position="358"/>
        <end position="375"/>
    </location>
</feature>
<dbReference type="InterPro" id="IPR010065">
    <property type="entry name" value="AA_ABC_transptr_permease_3TM"/>
</dbReference>
<feature type="transmembrane region" description="Helical" evidence="9">
    <location>
        <begin position="326"/>
        <end position="346"/>
    </location>
</feature>
<evidence type="ECO:0000256" key="5">
    <source>
        <dbReference type="ARBA" id="ARBA00022692"/>
    </source>
</evidence>
<comment type="caution">
    <text evidence="11">The sequence shown here is derived from an EMBL/GenBank/DDBJ whole genome shotgun (WGS) entry which is preliminary data.</text>
</comment>
<protein>
    <submittedName>
        <fullName evidence="11">Amino acid ABC transporter permease</fullName>
    </submittedName>
</protein>
<dbReference type="SUPFAM" id="SSF53850">
    <property type="entry name" value="Periplasmic binding protein-like II"/>
    <property type="match status" value="1"/>
</dbReference>
<evidence type="ECO:0000313" key="12">
    <source>
        <dbReference type="Proteomes" id="UP000287857"/>
    </source>
</evidence>
<evidence type="ECO:0000259" key="10">
    <source>
        <dbReference type="PROSITE" id="PS50928"/>
    </source>
</evidence>
<dbReference type="NCBIfam" id="TIGR01726">
    <property type="entry name" value="HEQRo_perm_3TM"/>
    <property type="match status" value="1"/>
</dbReference>
<dbReference type="CDD" id="cd13627">
    <property type="entry name" value="PBP2_AA_binding_like_2"/>
    <property type="match status" value="1"/>
</dbReference>
<keyword evidence="7 9" id="KW-1133">Transmembrane helix</keyword>
<dbReference type="InterPro" id="IPR043429">
    <property type="entry name" value="ArtM/GltK/GlnP/TcyL/YhdX-like"/>
</dbReference>
<dbReference type="Pfam" id="PF00528">
    <property type="entry name" value="BPD_transp_1"/>
    <property type="match status" value="1"/>
</dbReference>
<gene>
    <name evidence="11" type="ORF">CBF37_10625</name>
</gene>
<keyword evidence="8 9" id="KW-0472">Membrane</keyword>
<evidence type="ECO:0000256" key="1">
    <source>
        <dbReference type="ARBA" id="ARBA00004651"/>
    </source>
</evidence>
<organism evidence="11 12">
    <name type="scientific">Vagococcus vulneris</name>
    <dbReference type="NCBI Taxonomy" id="1977869"/>
    <lineage>
        <taxon>Bacteria</taxon>
        <taxon>Bacillati</taxon>
        <taxon>Bacillota</taxon>
        <taxon>Bacilli</taxon>
        <taxon>Lactobacillales</taxon>
        <taxon>Enterococcaceae</taxon>
        <taxon>Vagococcus</taxon>
    </lineage>
</organism>
<dbReference type="PANTHER" id="PTHR30614">
    <property type="entry name" value="MEMBRANE COMPONENT OF AMINO ACID ABC TRANSPORTER"/>
    <property type="match status" value="1"/>
</dbReference>
<dbReference type="PANTHER" id="PTHR30614:SF20">
    <property type="entry name" value="GLUTAMINE TRANSPORT SYSTEM PERMEASE PROTEIN GLNP"/>
    <property type="match status" value="1"/>
</dbReference>
<keyword evidence="4" id="KW-1003">Cell membrane</keyword>
<evidence type="ECO:0000256" key="2">
    <source>
        <dbReference type="ARBA" id="ARBA00010072"/>
    </source>
</evidence>
<evidence type="ECO:0000256" key="6">
    <source>
        <dbReference type="ARBA" id="ARBA00022970"/>
    </source>
</evidence>
<evidence type="ECO:0000256" key="4">
    <source>
        <dbReference type="ARBA" id="ARBA00022475"/>
    </source>
</evidence>
<dbReference type="Proteomes" id="UP000287857">
    <property type="component" value="Unassembled WGS sequence"/>
</dbReference>
<evidence type="ECO:0000256" key="9">
    <source>
        <dbReference type="RuleBase" id="RU363032"/>
    </source>
</evidence>
<dbReference type="CDD" id="cd06261">
    <property type="entry name" value="TM_PBP2"/>
    <property type="match status" value="1"/>
</dbReference>
<evidence type="ECO:0000256" key="8">
    <source>
        <dbReference type="ARBA" id="ARBA00023136"/>
    </source>
</evidence>
<proteinExistence type="inferred from homology"/>
<dbReference type="AlphaFoldDB" id="A0A429ZSX5"/>
<dbReference type="InterPro" id="IPR001638">
    <property type="entry name" value="Solute-binding_3/MltF_N"/>
</dbReference>
<dbReference type="EMBL" id="NGJS01000022">
    <property type="protein sequence ID" value="RST96764.1"/>
    <property type="molecule type" value="Genomic_DNA"/>
</dbReference>
<keyword evidence="12" id="KW-1185">Reference proteome</keyword>
<comment type="subcellular location">
    <subcellularLocation>
        <location evidence="1 9">Cell membrane</location>
        <topology evidence="1 9">Multi-pass membrane protein</topology>
    </subcellularLocation>
</comment>
<dbReference type="Pfam" id="PF00497">
    <property type="entry name" value="SBP_bac_3"/>
    <property type="match status" value="1"/>
</dbReference>
<feature type="domain" description="ABC transmembrane type-1" evidence="10">
    <location>
        <begin position="322"/>
        <end position="521"/>
    </location>
</feature>
<feature type="transmembrane region" description="Helical" evidence="9">
    <location>
        <begin position="503"/>
        <end position="521"/>
    </location>
</feature>
<dbReference type="SUPFAM" id="SSF161098">
    <property type="entry name" value="MetI-like"/>
    <property type="match status" value="1"/>
</dbReference>
<sequence>MFRQKQLIRILLTLLLFLGGLFTFGRMSFAASDEFVVGMEAGYPPFNWTQNDDSNGAIKIQGSKDYAGGYDVKMAQKIADDLGKKLVIFKTEWDGLAPALTSGKIDAIIAGMSPTAERKKTIDFTDVYYTSNLVMLINSEGNYKNATSLDDFKGAKITGQLNTFHYSVIDQIPGVQKQTAMDNFPAMRVALESGKIDGYVTERPEGITAQTLNPKFKMIEFADNKGFKTSPDDTAIAIGLRKGDPNKSKINQLLKTISLDERTKLMDQAISQQPNATEEEATADSASTADSDKIVGVANKKNKEPWVIKIARENGKAFLRGAGTTLLISLVGTVLGTTIGLAIGVFRTLKKPVNKLARFFNSLLNIIFSIYIEVFRGTPMIVQAMVIYYGSAQAFNIDINPLAAALFIVSINTGAYMTEIIRGGIYAVDKGQFEAAEAIGMTHAQTMWNVVIPQVFRNTLPAIGNEFVINIKDTSVLNVIAVSELYFQAKTVAGSNFRFFDTFFVACVIYFVMTFTVTRILRYIERRIDGNDSGSHVSYANQMQVQKTEERGA</sequence>
<keyword evidence="3 9" id="KW-0813">Transport</keyword>
<evidence type="ECO:0000256" key="3">
    <source>
        <dbReference type="ARBA" id="ARBA00022448"/>
    </source>
</evidence>
<evidence type="ECO:0000313" key="11">
    <source>
        <dbReference type="EMBL" id="RST96764.1"/>
    </source>
</evidence>
<dbReference type="Gene3D" id="3.40.190.10">
    <property type="entry name" value="Periplasmic binding protein-like II"/>
    <property type="match status" value="2"/>
</dbReference>
<dbReference type="GO" id="GO:0006865">
    <property type="term" value="P:amino acid transport"/>
    <property type="evidence" value="ECO:0007669"/>
    <property type="project" value="UniProtKB-KW"/>
</dbReference>